<dbReference type="GO" id="GO:0007165">
    <property type="term" value="P:signal transduction"/>
    <property type="evidence" value="ECO:0007669"/>
    <property type="project" value="InterPro"/>
</dbReference>
<evidence type="ECO:0000313" key="2">
    <source>
        <dbReference type="EMBL" id="KAK0182876.1"/>
    </source>
</evidence>
<proteinExistence type="predicted"/>
<reference evidence="2" key="1">
    <citation type="journal article" date="2023" name="bioRxiv">
        <title>Scaffold-level genome assemblies of two parasitoid biocontrol wasps reveal the parthenogenesis mechanism and an associated novel virus.</title>
        <authorList>
            <person name="Inwood S."/>
            <person name="Skelly J."/>
            <person name="Guhlin J."/>
            <person name="Harrop T."/>
            <person name="Goldson S."/>
            <person name="Dearden P."/>
        </authorList>
    </citation>
    <scope>NUCLEOTIDE SEQUENCE</scope>
    <source>
        <strain evidence="2">Lincoln</strain>
        <tissue evidence="2">Whole body</tissue>
    </source>
</reference>
<dbReference type="CDD" id="cd01670">
    <property type="entry name" value="Death"/>
    <property type="match status" value="1"/>
</dbReference>
<dbReference type="AlphaFoldDB" id="A0AA39L2X6"/>
<gene>
    <name evidence="2" type="ORF">PV327_000964</name>
</gene>
<dbReference type="InterPro" id="IPR011029">
    <property type="entry name" value="DEATH-like_dom_sf"/>
</dbReference>
<sequence length="257" mass="30267">MSVTMDFFDLWNKYQLEYDRLKQRFIEISTSHISSSCLITLIERYGSSINSKRDADNIKDLCGLLRILENRIVLCYNKIEPLKFIAFEIVNDLILNQIIHEYDINIKSQQTLPLFNVYKCRYMLAGSAIPKPIQIPTIKNDIKDVHFRNHNVQTASSIDELSTSSHSDKQKMVFDRLSMNLDRYWRDLARFLDVTEFEIDEIDRNTNLQLNDKALKVLEIFGKKSDPSTWQLKLMQALRIVRRRDLTELVDELLNTK</sequence>
<keyword evidence="3" id="KW-1185">Reference proteome</keyword>
<comment type="caution">
    <text evidence="2">The sequence shown here is derived from an EMBL/GenBank/DDBJ whole genome shotgun (WGS) entry which is preliminary data.</text>
</comment>
<dbReference type="PROSITE" id="PS50017">
    <property type="entry name" value="DEATH_DOMAIN"/>
    <property type="match status" value="1"/>
</dbReference>
<reference evidence="2" key="2">
    <citation type="submission" date="2023-03" db="EMBL/GenBank/DDBJ databases">
        <authorList>
            <person name="Inwood S.N."/>
            <person name="Skelly J.G."/>
            <person name="Guhlin J."/>
            <person name="Harrop T.W.R."/>
            <person name="Goldson S.G."/>
            <person name="Dearden P.K."/>
        </authorList>
    </citation>
    <scope>NUCLEOTIDE SEQUENCE</scope>
    <source>
        <strain evidence="2">Lincoln</strain>
        <tissue evidence="2">Whole body</tissue>
    </source>
</reference>
<dbReference type="Pfam" id="PF00531">
    <property type="entry name" value="Death"/>
    <property type="match status" value="1"/>
</dbReference>
<organism evidence="2 3">
    <name type="scientific">Microctonus hyperodae</name>
    <name type="common">Parasitoid wasp</name>
    <dbReference type="NCBI Taxonomy" id="165561"/>
    <lineage>
        <taxon>Eukaryota</taxon>
        <taxon>Metazoa</taxon>
        <taxon>Ecdysozoa</taxon>
        <taxon>Arthropoda</taxon>
        <taxon>Hexapoda</taxon>
        <taxon>Insecta</taxon>
        <taxon>Pterygota</taxon>
        <taxon>Neoptera</taxon>
        <taxon>Endopterygota</taxon>
        <taxon>Hymenoptera</taxon>
        <taxon>Apocrita</taxon>
        <taxon>Ichneumonoidea</taxon>
        <taxon>Braconidae</taxon>
        <taxon>Euphorinae</taxon>
        <taxon>Microctonus</taxon>
    </lineage>
</organism>
<feature type="domain" description="Death" evidence="1">
    <location>
        <begin position="185"/>
        <end position="254"/>
    </location>
</feature>
<dbReference type="InterPro" id="IPR000488">
    <property type="entry name" value="Death_dom"/>
</dbReference>
<protein>
    <recommendedName>
        <fullName evidence="1">Death domain-containing protein</fullName>
    </recommendedName>
</protein>
<dbReference type="SUPFAM" id="SSF47986">
    <property type="entry name" value="DEATH domain"/>
    <property type="match status" value="1"/>
</dbReference>
<dbReference type="EMBL" id="JAQQBR010000001">
    <property type="protein sequence ID" value="KAK0182876.1"/>
    <property type="molecule type" value="Genomic_DNA"/>
</dbReference>
<evidence type="ECO:0000259" key="1">
    <source>
        <dbReference type="PROSITE" id="PS50017"/>
    </source>
</evidence>
<evidence type="ECO:0000313" key="3">
    <source>
        <dbReference type="Proteomes" id="UP001168972"/>
    </source>
</evidence>
<dbReference type="Proteomes" id="UP001168972">
    <property type="component" value="Unassembled WGS sequence"/>
</dbReference>
<accession>A0AA39L2X6</accession>
<dbReference type="Gene3D" id="1.10.533.10">
    <property type="entry name" value="Death Domain, Fas"/>
    <property type="match status" value="1"/>
</dbReference>
<name>A0AA39L2X6_MICHY</name>